<dbReference type="PANTHER" id="PTHR47718:SF7">
    <property type="entry name" value="PROTEIN FAR1-RELATED SEQUENCE"/>
    <property type="match status" value="1"/>
</dbReference>
<reference evidence="8 9" key="1">
    <citation type="submission" date="2024-02" db="EMBL/GenBank/DDBJ databases">
        <title>High-quality chromosome-scale genome assembly of Pensacola bahiagrass (Paspalum notatum Flugge var. saurae).</title>
        <authorList>
            <person name="Vega J.M."/>
            <person name="Podio M."/>
            <person name="Orjuela J."/>
            <person name="Siena L.A."/>
            <person name="Pessino S.C."/>
            <person name="Combes M.C."/>
            <person name="Mariac C."/>
            <person name="Albertini E."/>
            <person name="Pupilli F."/>
            <person name="Ortiz J.P.A."/>
            <person name="Leblanc O."/>
        </authorList>
    </citation>
    <scope>NUCLEOTIDE SEQUENCE [LARGE SCALE GENOMIC DNA]</scope>
    <source>
        <strain evidence="8">R1</strain>
        <tissue evidence="8">Leaf</tissue>
    </source>
</reference>
<evidence type="ECO:0000313" key="9">
    <source>
        <dbReference type="Proteomes" id="UP001341281"/>
    </source>
</evidence>
<dbReference type="InterPro" id="IPR007527">
    <property type="entry name" value="Znf_SWIM"/>
</dbReference>
<keyword evidence="3 5" id="KW-0863">Zinc-finger</keyword>
<dbReference type="InterPro" id="IPR004330">
    <property type="entry name" value="FAR1_DNA_bnd_dom"/>
</dbReference>
<accession>A0AAQ3WMH8</accession>
<dbReference type="InterPro" id="IPR006564">
    <property type="entry name" value="Znf_PMZ"/>
</dbReference>
<evidence type="ECO:0000256" key="3">
    <source>
        <dbReference type="ARBA" id="ARBA00022771"/>
    </source>
</evidence>
<dbReference type="Gene3D" id="3.40.50.1110">
    <property type="entry name" value="SGNH hydrolase"/>
    <property type="match status" value="1"/>
</dbReference>
<keyword evidence="6" id="KW-0732">Signal</keyword>
<dbReference type="Pfam" id="PF03101">
    <property type="entry name" value="FAR1"/>
    <property type="match status" value="1"/>
</dbReference>
<dbReference type="GO" id="GO:0016788">
    <property type="term" value="F:hydrolase activity, acting on ester bonds"/>
    <property type="evidence" value="ECO:0007669"/>
    <property type="project" value="InterPro"/>
</dbReference>
<dbReference type="InterPro" id="IPR001087">
    <property type="entry name" value="GDSL"/>
</dbReference>
<keyword evidence="9" id="KW-1185">Reference proteome</keyword>
<keyword evidence="2" id="KW-0479">Metal-binding</keyword>
<evidence type="ECO:0000256" key="4">
    <source>
        <dbReference type="ARBA" id="ARBA00022833"/>
    </source>
</evidence>
<evidence type="ECO:0000256" key="1">
    <source>
        <dbReference type="ARBA" id="ARBA00008668"/>
    </source>
</evidence>
<dbReference type="Pfam" id="PF00657">
    <property type="entry name" value="Lipase_GDSL"/>
    <property type="match status" value="1"/>
</dbReference>
<evidence type="ECO:0000256" key="5">
    <source>
        <dbReference type="PROSITE-ProRule" id="PRU00325"/>
    </source>
</evidence>
<dbReference type="AlphaFoldDB" id="A0AAQ3WMH8"/>
<feature type="signal peptide" evidence="6">
    <location>
        <begin position="1"/>
        <end position="20"/>
    </location>
</feature>
<gene>
    <name evidence="8" type="ORF">U9M48_016002</name>
</gene>
<dbReference type="EMBL" id="CP144747">
    <property type="protein sequence ID" value="WVZ66835.1"/>
    <property type="molecule type" value="Genomic_DNA"/>
</dbReference>
<name>A0AAQ3WMH8_PASNO</name>
<dbReference type="InterPro" id="IPR036514">
    <property type="entry name" value="SGNH_hydro_sf"/>
</dbReference>
<dbReference type="Pfam" id="PF04434">
    <property type="entry name" value="SWIM"/>
    <property type="match status" value="1"/>
</dbReference>
<dbReference type="SMART" id="SM00575">
    <property type="entry name" value="ZnF_PMZ"/>
    <property type="match status" value="1"/>
</dbReference>
<evidence type="ECO:0000313" key="8">
    <source>
        <dbReference type="EMBL" id="WVZ66835.1"/>
    </source>
</evidence>
<comment type="similarity">
    <text evidence="1">Belongs to the 'GDSL' lipolytic enzyme family.</text>
</comment>
<organism evidence="8 9">
    <name type="scientific">Paspalum notatum var. saurae</name>
    <dbReference type="NCBI Taxonomy" id="547442"/>
    <lineage>
        <taxon>Eukaryota</taxon>
        <taxon>Viridiplantae</taxon>
        <taxon>Streptophyta</taxon>
        <taxon>Embryophyta</taxon>
        <taxon>Tracheophyta</taxon>
        <taxon>Spermatophyta</taxon>
        <taxon>Magnoliopsida</taxon>
        <taxon>Liliopsida</taxon>
        <taxon>Poales</taxon>
        <taxon>Poaceae</taxon>
        <taxon>PACMAD clade</taxon>
        <taxon>Panicoideae</taxon>
        <taxon>Andropogonodae</taxon>
        <taxon>Paspaleae</taxon>
        <taxon>Paspalinae</taxon>
        <taxon>Paspalum</taxon>
    </lineage>
</organism>
<dbReference type="Pfam" id="PF10551">
    <property type="entry name" value="MULE"/>
    <property type="match status" value="1"/>
</dbReference>
<dbReference type="Proteomes" id="UP001341281">
    <property type="component" value="Chromosome 03"/>
</dbReference>
<evidence type="ECO:0000256" key="2">
    <source>
        <dbReference type="ARBA" id="ARBA00022723"/>
    </source>
</evidence>
<evidence type="ECO:0000259" key="7">
    <source>
        <dbReference type="PROSITE" id="PS50966"/>
    </source>
</evidence>
<dbReference type="PANTHER" id="PTHR47718">
    <property type="entry name" value="OS01G0519700 PROTEIN"/>
    <property type="match status" value="1"/>
</dbReference>
<evidence type="ECO:0000256" key="6">
    <source>
        <dbReference type="SAM" id="SignalP"/>
    </source>
</evidence>
<sequence>MAKALPWPLMAAAFMALSAAASVSAPAAVPSAATDDAPAANRSRGCYARFFSFGDSLIDTGNFIHYSTAPGPVARWPYGETFFHRPTGRWSDGRLIVDFIVERLGFPNWPPYLAGKTKEDLRYGANFAVASATALNQLLFKKKHLDVSSITPYSACRSAGSRRCSPSWDPRNTDDAYDMYNSYAKSVGFSIRKSTTRYRADKTLYQKHIVCSNQGQRGQHSSHETLNENATTRAWCHARVQFSISREGIWTVQKVVLDHNHYLVSPNKVHKLRSHRHIIEADKQLIAQIREAGIQPAQVYEFFKQWYGGAENVPFSRMDCNNLIGRERKKYLPANDVQTLLEYLKNKQLEDPTFFYAIQVDEDDGRISNFFWADGQAIMDYACFGDAVSFDTTFQTNKFEMPFAPIIGTNHHKQTIIFGAALLYNETIESFVWLFNTFLTAMSGKHPSTIFTDQCAAMSAAIKIVFPNTRHRLCLWHIYQNAAKHLSHVINEHPEFLAEFKKCVYEERSVYCFNELCHELLIKYNLEENLWLNNLYGLRTHWAAVFRDSFTADMTSTQRSEGMNNVFKKRFRRKLCLSELIEECEKCATDLRENELDADYKSRYTNPIIHIPHLAMLKTAAKSYTRKLYSDFEKEFGEQFSFTCQLLQSEGTVRTYKVMPTRFQDEAIVVFNLEEMTITCSCRKYECIGILCRHTLRVFNINDVFILPTQYILNRWTKYAKREFYCEKAQMNTNETSKTQAARISRKATSIALKCSVSKEILDDLERAIDKKATQLHAQAI</sequence>
<feature type="chain" id="PRO_5042812710" description="SWIM-type domain-containing protein" evidence="6">
    <location>
        <begin position="21"/>
        <end position="781"/>
    </location>
</feature>
<feature type="domain" description="SWIM-type" evidence="7">
    <location>
        <begin position="667"/>
        <end position="703"/>
    </location>
</feature>
<dbReference type="InterPro" id="IPR018289">
    <property type="entry name" value="MULE_transposase_dom"/>
</dbReference>
<protein>
    <recommendedName>
        <fullName evidence="7">SWIM-type domain-containing protein</fullName>
    </recommendedName>
</protein>
<keyword evidence="4" id="KW-0862">Zinc</keyword>
<dbReference type="GO" id="GO:0008270">
    <property type="term" value="F:zinc ion binding"/>
    <property type="evidence" value="ECO:0007669"/>
    <property type="project" value="UniProtKB-KW"/>
</dbReference>
<proteinExistence type="inferred from homology"/>
<dbReference type="PROSITE" id="PS50966">
    <property type="entry name" value="ZF_SWIM"/>
    <property type="match status" value="1"/>
</dbReference>